<dbReference type="Proteomes" id="UP000784294">
    <property type="component" value="Unassembled WGS sequence"/>
</dbReference>
<accession>A0A3S5A5Z6</accession>
<proteinExistence type="predicted"/>
<evidence type="ECO:0000256" key="1">
    <source>
        <dbReference type="SAM" id="MobiDB-lite"/>
    </source>
</evidence>
<name>A0A3S5A5Z6_9PLAT</name>
<comment type="caution">
    <text evidence="2">The sequence shown here is derived from an EMBL/GenBank/DDBJ whole genome shotgun (WGS) entry which is preliminary data.</text>
</comment>
<keyword evidence="3" id="KW-1185">Reference proteome</keyword>
<sequence length="189" mass="21456">MCSFDSTEARMIAAPSRPTWAHILSHLRSPRLLPARGVVTFTDKHADLNTQTYSDTDLDTNENSNRDINKDKAASADTDTHTDTNTVAETDADIQAHGQKQKQTHTQTQSKTRRQRCKYRYRYRHIHRHRHTNANKVANGIRLSLSRRWGRGGLASSLFPRRRSSPTGSCRGRTPTACDWPCGMSRPDQ</sequence>
<dbReference type="EMBL" id="CAAALY010047974">
    <property type="protein sequence ID" value="VEL20780.1"/>
    <property type="molecule type" value="Genomic_DNA"/>
</dbReference>
<feature type="compositionally biased region" description="Basic and acidic residues" evidence="1">
    <location>
        <begin position="64"/>
        <end position="82"/>
    </location>
</feature>
<evidence type="ECO:0000313" key="3">
    <source>
        <dbReference type="Proteomes" id="UP000784294"/>
    </source>
</evidence>
<dbReference type="AlphaFoldDB" id="A0A3S5A5Z6"/>
<gene>
    <name evidence="2" type="ORF">PXEA_LOCUS14220</name>
</gene>
<evidence type="ECO:0000313" key="2">
    <source>
        <dbReference type="EMBL" id="VEL20780.1"/>
    </source>
</evidence>
<feature type="region of interest" description="Disordered" evidence="1">
    <location>
        <begin position="154"/>
        <end position="174"/>
    </location>
</feature>
<protein>
    <submittedName>
        <fullName evidence="2">Uncharacterized protein</fullName>
    </submittedName>
</protein>
<reference evidence="2" key="1">
    <citation type="submission" date="2018-11" db="EMBL/GenBank/DDBJ databases">
        <authorList>
            <consortium name="Pathogen Informatics"/>
        </authorList>
    </citation>
    <scope>NUCLEOTIDE SEQUENCE</scope>
</reference>
<feature type="region of interest" description="Disordered" evidence="1">
    <location>
        <begin position="51"/>
        <end position="115"/>
    </location>
</feature>
<organism evidence="2 3">
    <name type="scientific">Protopolystoma xenopodis</name>
    <dbReference type="NCBI Taxonomy" id="117903"/>
    <lineage>
        <taxon>Eukaryota</taxon>
        <taxon>Metazoa</taxon>
        <taxon>Spiralia</taxon>
        <taxon>Lophotrochozoa</taxon>
        <taxon>Platyhelminthes</taxon>
        <taxon>Monogenea</taxon>
        <taxon>Polyopisthocotylea</taxon>
        <taxon>Polystomatidea</taxon>
        <taxon>Polystomatidae</taxon>
        <taxon>Protopolystoma</taxon>
    </lineage>
</organism>